<comment type="caution">
    <text evidence="1">The sequence shown here is derived from an EMBL/GenBank/DDBJ whole genome shotgun (WGS) entry which is preliminary data.</text>
</comment>
<proteinExistence type="predicted"/>
<gene>
    <name evidence="1" type="ORF">ACFSQT_29650</name>
</gene>
<reference evidence="2" key="1">
    <citation type="journal article" date="2019" name="Int. J. Syst. Evol. Microbiol.">
        <title>The Global Catalogue of Microorganisms (GCM) 10K type strain sequencing project: providing services to taxonomists for standard genome sequencing and annotation.</title>
        <authorList>
            <consortium name="The Broad Institute Genomics Platform"/>
            <consortium name="The Broad Institute Genome Sequencing Center for Infectious Disease"/>
            <person name="Wu L."/>
            <person name="Ma J."/>
        </authorList>
    </citation>
    <scope>NUCLEOTIDE SEQUENCE [LARGE SCALE GENOMIC DNA]</scope>
    <source>
        <strain evidence="2">CGMCC 1.16226</strain>
    </source>
</reference>
<evidence type="ECO:0000313" key="2">
    <source>
        <dbReference type="Proteomes" id="UP001597349"/>
    </source>
</evidence>
<name>A0ABW4WKL8_9HYPH</name>
<sequence>MHQQIELLAVEQAFPSRIGLVDRLQLAEKWLPPPIVPSASG</sequence>
<dbReference type="EMBL" id="JBHUGY010000051">
    <property type="protein sequence ID" value="MFD2057094.1"/>
    <property type="molecule type" value="Genomic_DNA"/>
</dbReference>
<organism evidence="1 2">
    <name type="scientific">Mesorhizobium calcicola</name>
    <dbReference type="NCBI Taxonomy" id="1300310"/>
    <lineage>
        <taxon>Bacteria</taxon>
        <taxon>Pseudomonadati</taxon>
        <taxon>Pseudomonadota</taxon>
        <taxon>Alphaproteobacteria</taxon>
        <taxon>Hyphomicrobiales</taxon>
        <taxon>Phyllobacteriaceae</taxon>
        <taxon>Mesorhizobium</taxon>
    </lineage>
</organism>
<protein>
    <submittedName>
        <fullName evidence="1">Uncharacterized protein</fullName>
    </submittedName>
</protein>
<accession>A0ABW4WKL8</accession>
<dbReference type="Proteomes" id="UP001597349">
    <property type="component" value="Unassembled WGS sequence"/>
</dbReference>
<keyword evidence="2" id="KW-1185">Reference proteome</keyword>
<dbReference type="RefSeq" id="WP_379024809.1">
    <property type="nucleotide sequence ID" value="NZ_JBHUGY010000051.1"/>
</dbReference>
<evidence type="ECO:0000313" key="1">
    <source>
        <dbReference type="EMBL" id="MFD2057094.1"/>
    </source>
</evidence>